<dbReference type="RefSeq" id="WP_182326196.1">
    <property type="nucleotide sequence ID" value="NZ_CP058554.1"/>
</dbReference>
<keyword evidence="3" id="KW-1185">Reference proteome</keyword>
<feature type="domain" description="N-acetyltransferase" evidence="1">
    <location>
        <begin position="13"/>
        <end position="172"/>
    </location>
</feature>
<proteinExistence type="predicted"/>
<dbReference type="KEGG" id="cpis:HS961_02320"/>
<evidence type="ECO:0000313" key="3">
    <source>
        <dbReference type="Proteomes" id="UP000515240"/>
    </source>
</evidence>
<sequence length="187" mass="21057">MNTPLIEPRTNRLQLRQWQPQDREAFAAMTADPEVMRYFPAPLTRAQSDAMADRCEALMAERGWGVWAVERLEDQQFIGIVGLHVPQAQLPFSPCVEIMWRLARHAWHQGLATEAAQAALAVGFDDLQLPEIVAFTTSNNLPSQALMQRLGMVHDENGDFDHLALEAGDPLRAHVLYRLSAATFRAR</sequence>
<dbReference type="PANTHER" id="PTHR43792">
    <property type="entry name" value="GNAT FAMILY, PUTATIVE (AFU_ORTHOLOGUE AFUA_3G00765)-RELATED-RELATED"/>
    <property type="match status" value="1"/>
</dbReference>
<gene>
    <name evidence="2" type="ORF">HS961_02320</name>
</gene>
<keyword evidence="2" id="KW-0808">Transferase</keyword>
<dbReference type="AlphaFoldDB" id="A0A7G5ECN8"/>
<dbReference type="InterPro" id="IPR051531">
    <property type="entry name" value="N-acetyltransferase"/>
</dbReference>
<accession>A0A7G5ECN8</accession>
<evidence type="ECO:0000313" key="2">
    <source>
        <dbReference type="EMBL" id="QMV71763.1"/>
    </source>
</evidence>
<dbReference type="GO" id="GO:0016747">
    <property type="term" value="F:acyltransferase activity, transferring groups other than amino-acyl groups"/>
    <property type="evidence" value="ECO:0007669"/>
    <property type="project" value="InterPro"/>
</dbReference>
<dbReference type="SUPFAM" id="SSF55729">
    <property type="entry name" value="Acyl-CoA N-acyltransferases (Nat)"/>
    <property type="match status" value="1"/>
</dbReference>
<dbReference type="Proteomes" id="UP000515240">
    <property type="component" value="Chromosome"/>
</dbReference>
<dbReference type="InterPro" id="IPR016181">
    <property type="entry name" value="Acyl_CoA_acyltransferase"/>
</dbReference>
<dbReference type="Gene3D" id="3.40.630.30">
    <property type="match status" value="1"/>
</dbReference>
<protein>
    <submittedName>
        <fullName evidence="2">GNAT family N-acetyltransferase</fullName>
    </submittedName>
</protein>
<dbReference type="PROSITE" id="PS51186">
    <property type="entry name" value="GNAT"/>
    <property type="match status" value="1"/>
</dbReference>
<evidence type="ECO:0000259" key="1">
    <source>
        <dbReference type="PROSITE" id="PS51186"/>
    </source>
</evidence>
<name>A0A7G5ECN8_9BURK</name>
<dbReference type="PANTHER" id="PTHR43792:SF1">
    <property type="entry name" value="N-ACETYLTRANSFERASE DOMAIN-CONTAINING PROTEIN"/>
    <property type="match status" value="1"/>
</dbReference>
<reference evidence="2 3" key="1">
    <citation type="journal article" date="2020" name="G3 (Bethesda)">
        <title>CeMbio - The Caenorhabditis elegans Microbiome Resource.</title>
        <authorList>
            <person name="Dirksen P."/>
            <person name="Assie A."/>
            <person name="Zimmermann J."/>
            <person name="Zhang F."/>
            <person name="Tietje A.M."/>
            <person name="Marsh S.A."/>
            <person name="Felix M.A."/>
            <person name="Shapira M."/>
            <person name="Kaleta C."/>
            <person name="Schulenburg H."/>
            <person name="Samuel B."/>
        </authorList>
    </citation>
    <scope>NUCLEOTIDE SEQUENCE [LARGE SCALE GENOMIC DNA]</scope>
    <source>
        <strain evidence="2 3">BIGb0172</strain>
    </source>
</reference>
<organism evidence="2 3">
    <name type="scientific">Comamonas piscis</name>
    <dbReference type="NCBI Taxonomy" id="1562974"/>
    <lineage>
        <taxon>Bacteria</taxon>
        <taxon>Pseudomonadati</taxon>
        <taxon>Pseudomonadota</taxon>
        <taxon>Betaproteobacteria</taxon>
        <taxon>Burkholderiales</taxon>
        <taxon>Comamonadaceae</taxon>
        <taxon>Comamonas</taxon>
    </lineage>
</organism>
<dbReference type="EMBL" id="CP058554">
    <property type="protein sequence ID" value="QMV71763.1"/>
    <property type="molecule type" value="Genomic_DNA"/>
</dbReference>
<dbReference type="Pfam" id="PF13302">
    <property type="entry name" value="Acetyltransf_3"/>
    <property type="match status" value="1"/>
</dbReference>
<dbReference type="InterPro" id="IPR000182">
    <property type="entry name" value="GNAT_dom"/>
</dbReference>